<dbReference type="EMBL" id="BPLQ01006157">
    <property type="protein sequence ID" value="GIY20404.1"/>
    <property type="molecule type" value="Genomic_DNA"/>
</dbReference>
<accession>A0AAV4RER1</accession>
<organism evidence="1 2">
    <name type="scientific">Caerostris darwini</name>
    <dbReference type="NCBI Taxonomy" id="1538125"/>
    <lineage>
        <taxon>Eukaryota</taxon>
        <taxon>Metazoa</taxon>
        <taxon>Ecdysozoa</taxon>
        <taxon>Arthropoda</taxon>
        <taxon>Chelicerata</taxon>
        <taxon>Arachnida</taxon>
        <taxon>Araneae</taxon>
        <taxon>Araneomorphae</taxon>
        <taxon>Entelegynae</taxon>
        <taxon>Araneoidea</taxon>
        <taxon>Araneidae</taxon>
        <taxon>Caerostris</taxon>
    </lineage>
</organism>
<comment type="caution">
    <text evidence="1">The sequence shown here is derived from an EMBL/GenBank/DDBJ whole genome shotgun (WGS) entry which is preliminary data.</text>
</comment>
<evidence type="ECO:0000313" key="1">
    <source>
        <dbReference type="EMBL" id="GIY20404.1"/>
    </source>
</evidence>
<dbReference type="AlphaFoldDB" id="A0AAV4RER1"/>
<keyword evidence="2" id="KW-1185">Reference proteome</keyword>
<gene>
    <name evidence="1" type="primary">AVEN_32274_1</name>
    <name evidence="1" type="ORF">CDAR_285431</name>
</gene>
<dbReference type="Proteomes" id="UP001054837">
    <property type="component" value="Unassembled WGS sequence"/>
</dbReference>
<evidence type="ECO:0000313" key="2">
    <source>
        <dbReference type="Proteomes" id="UP001054837"/>
    </source>
</evidence>
<reference evidence="1 2" key="1">
    <citation type="submission" date="2021-06" db="EMBL/GenBank/DDBJ databases">
        <title>Caerostris darwini draft genome.</title>
        <authorList>
            <person name="Kono N."/>
            <person name="Arakawa K."/>
        </authorList>
    </citation>
    <scope>NUCLEOTIDE SEQUENCE [LARGE SCALE GENOMIC DNA]</scope>
</reference>
<protein>
    <submittedName>
        <fullName evidence="1">Uncharacterized protein</fullName>
    </submittedName>
</protein>
<proteinExistence type="predicted"/>
<name>A0AAV4RER1_9ARAC</name>
<sequence>MKWKDNQLKNQSIPQVVNRCLDSYQCSEEPNLIPFYIDANDEHFQNHGFDHILDSLLNPEEISLFSTKESSEMDTFNKKILGTRTNLRHRITTAAEMKNHPLTKSSNGFISEGVCNETDENEAKSQKHSPNVEYQKSKIKKLKFVKFELNECEEECNVYNNIDIEPHTLNKKTNSSLNISNEGDCTREIPNIRNGYLSKTETDVILEGDNRFLAKDETNIFPSTTENDHQPDAISYLQNMITKVNTITKGKKVLSLLNGELILDDKVFSSQKENELCCNVHHNVVPENFFDETIIVKEDSKNEFNLPAIVKNKLLLPKKFSNIFSTKDGSKLNYLSDGHIWPMLFNKTFRVPKCVKTVMQTRENLLLLNPDQSGLYNNSDSWVLNESNNFTLMSDSSTLTSETSRLTISTFENLKETHPRSDGISSPERSGKFFSTVLGCCSECKVFQNINKSVVYNVPSLKSNEYTKGQRSKDEDDFLKCEKAVVSTEVEPDPASQNLRNKESVRKVHFSDSTECVAYESHKKVFKKFNPRSLLLFQTTTSRNRIGQPYDVKESDKSPRILVKDGGEEILEGKNIAGFKKETYGDEDSLISHRNKSADNLFIHDSMWPDSSFSVNMKENDNLVSKCDSDDNLKLLKTTDLLDAARNLPSKIVVLGRHAETAIRRWSARKIRSETKISMRKFYAKINKNT</sequence>